<dbReference type="AlphaFoldDB" id="A0A418XCW2"/>
<keyword evidence="1" id="KW-0808">Transferase</keyword>
<protein>
    <submittedName>
        <fullName evidence="6">Sensor histidine kinase</fullName>
    </submittedName>
</protein>
<evidence type="ECO:0000256" key="3">
    <source>
        <dbReference type="ARBA" id="ARBA00023012"/>
    </source>
</evidence>
<reference evidence="6 7" key="1">
    <citation type="submission" date="2018-09" db="EMBL/GenBank/DDBJ databases">
        <authorList>
            <person name="Zhu H."/>
        </authorList>
    </citation>
    <scope>NUCLEOTIDE SEQUENCE [LARGE SCALE GENOMIC DNA]</scope>
    <source>
        <strain evidence="6 7">K1S02-6</strain>
    </source>
</reference>
<sequence>MTCGMTSGLWGGCPGACHTGRMPTSTAKHFTTDRLLQAAGVLAWALSGWLAWNLGAEGGSGRWLTLALLALYLGAFLLATNRQSARQHRSRCLAALAVQAVVALSLMLQVGNPVISVLFIVTVSQLPAFFSLRVCLVAVVGFLLGLLGLSALVWQEPNPLFKSLLYTSLMLFAVFTADQARREQRGREELTRLNGELRATQHLLSDTARQSERLSIARDLHDTLGHHLTALSIQLQIASHLCEGTGKIQVEKAQQVAKLLLADVRAAVSELRESSALDLRAALAELLAGVPNLAVRLEMSVDFRVDDAARAETLLRAAQEAITNTLRHADASELLIRLYQEGECLYLEARDNGRGTALLQAGNGLRGLKERVQALGGRFSVDSAPGDGFAVRLELPERGA</sequence>
<keyword evidence="4" id="KW-0472">Membrane</keyword>
<dbReference type="GO" id="GO:0046983">
    <property type="term" value="F:protein dimerization activity"/>
    <property type="evidence" value="ECO:0007669"/>
    <property type="project" value="InterPro"/>
</dbReference>
<evidence type="ECO:0000313" key="7">
    <source>
        <dbReference type="Proteomes" id="UP000284021"/>
    </source>
</evidence>
<keyword evidence="4" id="KW-1133">Transmembrane helix</keyword>
<gene>
    <name evidence="6" type="ORF">D3879_20285</name>
</gene>
<dbReference type="Gene3D" id="1.20.5.1930">
    <property type="match status" value="1"/>
</dbReference>
<feature type="transmembrane region" description="Helical" evidence="4">
    <location>
        <begin position="35"/>
        <end position="55"/>
    </location>
</feature>
<feature type="transmembrane region" description="Helical" evidence="4">
    <location>
        <begin position="160"/>
        <end position="177"/>
    </location>
</feature>
<organism evidence="6 7">
    <name type="scientific">Pseudomonas cavernicola</name>
    <dbReference type="NCBI Taxonomy" id="2320866"/>
    <lineage>
        <taxon>Bacteria</taxon>
        <taxon>Pseudomonadati</taxon>
        <taxon>Pseudomonadota</taxon>
        <taxon>Gammaproteobacteria</taxon>
        <taxon>Pseudomonadales</taxon>
        <taxon>Pseudomonadaceae</taxon>
        <taxon>Pseudomonas</taxon>
    </lineage>
</organism>
<keyword evidence="4" id="KW-0812">Transmembrane</keyword>
<dbReference type="InterPro" id="IPR003594">
    <property type="entry name" value="HATPase_dom"/>
</dbReference>
<dbReference type="Proteomes" id="UP000284021">
    <property type="component" value="Unassembled WGS sequence"/>
</dbReference>
<feature type="transmembrane region" description="Helical" evidence="4">
    <location>
        <begin position="135"/>
        <end position="154"/>
    </location>
</feature>
<dbReference type="EMBL" id="QYUR01000006">
    <property type="protein sequence ID" value="RJG10355.1"/>
    <property type="molecule type" value="Genomic_DNA"/>
</dbReference>
<dbReference type="SMART" id="SM00387">
    <property type="entry name" value="HATPase_c"/>
    <property type="match status" value="1"/>
</dbReference>
<dbReference type="Pfam" id="PF02518">
    <property type="entry name" value="HATPase_c"/>
    <property type="match status" value="1"/>
</dbReference>
<dbReference type="InterPro" id="IPR011712">
    <property type="entry name" value="Sig_transdc_His_kin_sub3_dim/P"/>
</dbReference>
<feature type="domain" description="Histidine kinase/HSP90-like ATPase" evidence="5">
    <location>
        <begin position="309"/>
        <end position="399"/>
    </location>
</feature>
<dbReference type="InterPro" id="IPR036890">
    <property type="entry name" value="HATPase_C_sf"/>
</dbReference>
<dbReference type="Pfam" id="PF07730">
    <property type="entry name" value="HisKA_3"/>
    <property type="match status" value="1"/>
</dbReference>
<dbReference type="CDD" id="cd16917">
    <property type="entry name" value="HATPase_UhpB-NarQ-NarX-like"/>
    <property type="match status" value="1"/>
</dbReference>
<accession>A0A418XCW2</accession>
<dbReference type="GO" id="GO:0016020">
    <property type="term" value="C:membrane"/>
    <property type="evidence" value="ECO:0007669"/>
    <property type="project" value="InterPro"/>
</dbReference>
<keyword evidence="7" id="KW-1185">Reference proteome</keyword>
<keyword evidence="3" id="KW-0902">Two-component regulatory system</keyword>
<comment type="caution">
    <text evidence="6">The sequence shown here is derived from an EMBL/GenBank/DDBJ whole genome shotgun (WGS) entry which is preliminary data.</text>
</comment>
<evidence type="ECO:0000259" key="5">
    <source>
        <dbReference type="SMART" id="SM00387"/>
    </source>
</evidence>
<evidence type="ECO:0000256" key="1">
    <source>
        <dbReference type="ARBA" id="ARBA00022679"/>
    </source>
</evidence>
<dbReference type="InterPro" id="IPR050482">
    <property type="entry name" value="Sensor_HK_TwoCompSys"/>
</dbReference>
<dbReference type="PANTHER" id="PTHR24421:SF59">
    <property type="entry name" value="OXYGEN SENSOR HISTIDINE KINASE NREB"/>
    <property type="match status" value="1"/>
</dbReference>
<keyword evidence="2 6" id="KW-0418">Kinase</keyword>
<evidence type="ECO:0000256" key="4">
    <source>
        <dbReference type="SAM" id="Phobius"/>
    </source>
</evidence>
<feature type="transmembrane region" description="Helical" evidence="4">
    <location>
        <begin position="61"/>
        <end position="80"/>
    </location>
</feature>
<evidence type="ECO:0000313" key="6">
    <source>
        <dbReference type="EMBL" id="RJG10355.1"/>
    </source>
</evidence>
<proteinExistence type="predicted"/>
<dbReference type="PANTHER" id="PTHR24421">
    <property type="entry name" value="NITRATE/NITRITE SENSOR PROTEIN NARX-RELATED"/>
    <property type="match status" value="1"/>
</dbReference>
<name>A0A418XCW2_9PSED</name>
<dbReference type="SUPFAM" id="SSF55874">
    <property type="entry name" value="ATPase domain of HSP90 chaperone/DNA topoisomerase II/histidine kinase"/>
    <property type="match status" value="1"/>
</dbReference>
<dbReference type="GO" id="GO:0000155">
    <property type="term" value="F:phosphorelay sensor kinase activity"/>
    <property type="evidence" value="ECO:0007669"/>
    <property type="project" value="InterPro"/>
</dbReference>
<evidence type="ECO:0000256" key="2">
    <source>
        <dbReference type="ARBA" id="ARBA00022777"/>
    </source>
</evidence>
<dbReference type="Gene3D" id="3.30.565.10">
    <property type="entry name" value="Histidine kinase-like ATPase, C-terminal domain"/>
    <property type="match status" value="1"/>
</dbReference>